<evidence type="ECO:0000256" key="1">
    <source>
        <dbReference type="ARBA" id="ARBA00001946"/>
    </source>
</evidence>
<dbReference type="InterPro" id="IPR021127">
    <property type="entry name" value="CRISPR_associated_Cas2"/>
</dbReference>
<dbReference type="PIRSF" id="PIRSF032582">
    <property type="entry name" value="Cas2"/>
    <property type="match status" value="1"/>
</dbReference>
<dbReference type="Gene3D" id="3.30.70.240">
    <property type="match status" value="1"/>
</dbReference>
<proteinExistence type="inferred from homology"/>
<dbReference type="EC" id="3.1.-.-" evidence="9"/>
<keyword evidence="4 9" id="KW-0479">Metal-binding</keyword>
<dbReference type="HAMAP" id="MF_01471">
    <property type="entry name" value="Cas2"/>
    <property type="match status" value="1"/>
</dbReference>
<keyword evidence="12" id="KW-1185">Reference proteome</keyword>
<evidence type="ECO:0000256" key="6">
    <source>
        <dbReference type="ARBA" id="ARBA00022801"/>
    </source>
</evidence>
<name>A0ABT4TL43_9ACTN</name>
<comment type="similarity">
    <text evidence="2 9 10">Belongs to the CRISPR-associated endoribonuclease Cas2 protein family.</text>
</comment>
<reference evidence="11" key="1">
    <citation type="submission" date="2023-01" db="EMBL/GenBank/DDBJ databases">
        <title>Draft genome sequence of Nocardiopsis sp. LSu2-4 isolated from halophytes.</title>
        <authorList>
            <person name="Duangmal K."/>
            <person name="Chantavorakit T."/>
        </authorList>
    </citation>
    <scope>NUCLEOTIDE SEQUENCE</scope>
    <source>
        <strain evidence="11">LSu2-4</strain>
    </source>
</reference>
<dbReference type="Proteomes" id="UP001165685">
    <property type="component" value="Unassembled WGS sequence"/>
</dbReference>
<feature type="binding site" evidence="9">
    <location>
        <position position="16"/>
    </location>
    <ligand>
        <name>Mg(2+)</name>
        <dbReference type="ChEBI" id="CHEBI:18420"/>
        <note>catalytic</note>
    </ligand>
</feature>
<keyword evidence="3 9" id="KW-0540">Nuclease</keyword>
<evidence type="ECO:0000256" key="5">
    <source>
        <dbReference type="ARBA" id="ARBA00022759"/>
    </source>
</evidence>
<dbReference type="RefSeq" id="WP_270678057.1">
    <property type="nucleotide sequence ID" value="NZ_JAQFWP010000020.1"/>
</dbReference>
<keyword evidence="8 9" id="KW-0051">Antiviral defense</keyword>
<dbReference type="InterPro" id="IPR019199">
    <property type="entry name" value="Virulence_VapD/CRISPR_Cas2"/>
</dbReference>
<evidence type="ECO:0000313" key="12">
    <source>
        <dbReference type="Proteomes" id="UP001165685"/>
    </source>
</evidence>
<comment type="caution">
    <text evidence="11">The sequence shown here is derived from an EMBL/GenBank/DDBJ whole genome shotgun (WGS) entry which is preliminary data.</text>
</comment>
<evidence type="ECO:0000256" key="3">
    <source>
        <dbReference type="ARBA" id="ARBA00022722"/>
    </source>
</evidence>
<dbReference type="Pfam" id="PF09827">
    <property type="entry name" value="CRISPR_Cas2"/>
    <property type="match status" value="1"/>
</dbReference>
<dbReference type="EMBL" id="JAQFWP010000020">
    <property type="protein sequence ID" value="MDA2805403.1"/>
    <property type="molecule type" value="Genomic_DNA"/>
</dbReference>
<organism evidence="11 12">
    <name type="scientific">Nocardiopsis suaedae</name>
    <dbReference type="NCBI Taxonomy" id="3018444"/>
    <lineage>
        <taxon>Bacteria</taxon>
        <taxon>Bacillati</taxon>
        <taxon>Actinomycetota</taxon>
        <taxon>Actinomycetes</taxon>
        <taxon>Streptosporangiales</taxon>
        <taxon>Nocardiopsidaceae</taxon>
        <taxon>Nocardiopsis</taxon>
    </lineage>
</organism>
<dbReference type="PANTHER" id="PTHR34405:SF3">
    <property type="entry name" value="CRISPR-ASSOCIATED ENDORIBONUCLEASE CAS2 3"/>
    <property type="match status" value="1"/>
</dbReference>
<keyword evidence="6 9" id="KW-0378">Hydrolase</keyword>
<comment type="function">
    <text evidence="9">CRISPR (clustered regularly interspaced short palindromic repeat), is an adaptive immune system that provides protection against mobile genetic elements (viruses, transposable elements and conjugative plasmids). CRISPR clusters contain sequences complementary to antecedent mobile elements and target invading nucleic acids. CRISPR clusters are transcribed and processed into CRISPR RNA (crRNA). Functions as a ssRNA-specific endoribonuclease. Involved in the integration of spacer DNA into the CRISPR cassette.</text>
</comment>
<accession>A0ABT4TL43</accession>
<evidence type="ECO:0000256" key="7">
    <source>
        <dbReference type="ARBA" id="ARBA00022842"/>
    </source>
</evidence>
<dbReference type="PANTHER" id="PTHR34405">
    <property type="entry name" value="CRISPR-ASSOCIATED ENDORIBONUCLEASE CAS2"/>
    <property type="match status" value="1"/>
</dbReference>
<dbReference type="GO" id="GO:0004519">
    <property type="term" value="F:endonuclease activity"/>
    <property type="evidence" value="ECO:0007669"/>
    <property type="project" value="UniProtKB-KW"/>
</dbReference>
<comment type="cofactor">
    <cofactor evidence="1 9">
        <name>Mg(2+)</name>
        <dbReference type="ChEBI" id="CHEBI:18420"/>
    </cofactor>
</comment>
<evidence type="ECO:0000256" key="8">
    <source>
        <dbReference type="ARBA" id="ARBA00023118"/>
    </source>
</evidence>
<comment type="subunit">
    <text evidence="9">Homodimer, forms a heterotetramer with a Cas1 homodimer.</text>
</comment>
<dbReference type="SUPFAM" id="SSF143430">
    <property type="entry name" value="TTP0101/SSO1404-like"/>
    <property type="match status" value="1"/>
</dbReference>
<evidence type="ECO:0000256" key="4">
    <source>
        <dbReference type="ARBA" id="ARBA00022723"/>
    </source>
</evidence>
<protein>
    <recommendedName>
        <fullName evidence="9">CRISPR-associated endoribonuclease Cas2</fullName>
        <ecNumber evidence="9">3.1.-.-</ecNumber>
    </recommendedName>
</protein>
<evidence type="ECO:0000256" key="9">
    <source>
        <dbReference type="HAMAP-Rule" id="MF_01471"/>
    </source>
</evidence>
<dbReference type="NCBIfam" id="TIGR01573">
    <property type="entry name" value="cas2"/>
    <property type="match status" value="1"/>
</dbReference>
<keyword evidence="5 9" id="KW-0255">Endonuclease</keyword>
<keyword evidence="7 9" id="KW-0460">Magnesium</keyword>
<sequence length="100" mass="11772">MGTHPHRRRFYLVCYDIADDDRREEVSDLLSGYGPRVQYSVFEAAVTGPEAYEELTRGLRGLIEQDEDQVRIYPLRVPDLDKVTVLGNRRLEERDDFWIL</sequence>
<evidence type="ECO:0000256" key="2">
    <source>
        <dbReference type="ARBA" id="ARBA00009959"/>
    </source>
</evidence>
<evidence type="ECO:0000313" key="11">
    <source>
        <dbReference type="EMBL" id="MDA2805403.1"/>
    </source>
</evidence>
<evidence type="ECO:0000256" key="10">
    <source>
        <dbReference type="PIRNR" id="PIRNR032582"/>
    </source>
</evidence>
<dbReference type="CDD" id="cd09725">
    <property type="entry name" value="Cas2_I_II_III"/>
    <property type="match status" value="1"/>
</dbReference>
<gene>
    <name evidence="9 11" type="primary">cas2</name>
    <name evidence="11" type="ORF">O4U47_12855</name>
</gene>